<dbReference type="HAMAP" id="MF_00050">
    <property type="entry name" value="EF_Ts"/>
    <property type="match status" value="1"/>
</dbReference>
<name>A0A1L6MY54_9BACT</name>
<organism evidence="9 10">
    <name type="scientific">Pajaroellobacter abortibovis</name>
    <dbReference type="NCBI Taxonomy" id="1882918"/>
    <lineage>
        <taxon>Bacteria</taxon>
        <taxon>Pseudomonadati</taxon>
        <taxon>Myxococcota</taxon>
        <taxon>Polyangia</taxon>
        <taxon>Polyangiales</taxon>
        <taxon>Polyangiaceae</taxon>
    </lineage>
</organism>
<evidence type="ECO:0000256" key="2">
    <source>
        <dbReference type="ARBA" id="ARBA00016956"/>
    </source>
</evidence>
<comment type="similarity">
    <text evidence="1 5 6">Belongs to the EF-Ts family.</text>
</comment>
<keyword evidence="10" id="KW-1185">Reference proteome</keyword>
<keyword evidence="5" id="KW-0963">Cytoplasm</keyword>
<dbReference type="NCBIfam" id="TIGR00116">
    <property type="entry name" value="tsf"/>
    <property type="match status" value="1"/>
</dbReference>
<dbReference type="PROSITE" id="PS01126">
    <property type="entry name" value="EF_TS_1"/>
    <property type="match status" value="1"/>
</dbReference>
<evidence type="ECO:0000256" key="7">
    <source>
        <dbReference type="RuleBase" id="RU000643"/>
    </source>
</evidence>
<dbReference type="PROSITE" id="PS01127">
    <property type="entry name" value="EF_TS_2"/>
    <property type="match status" value="1"/>
</dbReference>
<evidence type="ECO:0000256" key="4">
    <source>
        <dbReference type="ARBA" id="ARBA00022917"/>
    </source>
</evidence>
<dbReference type="STRING" id="1882918.BCY86_06625"/>
<keyword evidence="3 5" id="KW-0251">Elongation factor</keyword>
<protein>
    <recommendedName>
        <fullName evidence="2 5">Elongation factor Ts</fullName>
        <shortName evidence="5">EF-Ts</shortName>
    </recommendedName>
</protein>
<evidence type="ECO:0000259" key="8">
    <source>
        <dbReference type="Pfam" id="PF00889"/>
    </source>
</evidence>
<dbReference type="Gene3D" id="1.10.286.20">
    <property type="match status" value="1"/>
</dbReference>
<dbReference type="SUPFAM" id="SSF54713">
    <property type="entry name" value="Elongation factor Ts (EF-Ts), dimerisation domain"/>
    <property type="match status" value="2"/>
</dbReference>
<dbReference type="Pfam" id="PF00889">
    <property type="entry name" value="EF_TS"/>
    <property type="match status" value="1"/>
</dbReference>
<proteinExistence type="inferred from homology"/>
<dbReference type="GO" id="GO:0003746">
    <property type="term" value="F:translation elongation factor activity"/>
    <property type="evidence" value="ECO:0007669"/>
    <property type="project" value="UniProtKB-UniRule"/>
</dbReference>
<comment type="function">
    <text evidence="5 6">Associates with the EF-Tu.GDP complex and induces the exchange of GDP to GTP. It remains bound to the aminoacyl-tRNA.EF-Tu.GTP complex up to the GTP hydrolysis stage on the ribosome.</text>
</comment>
<dbReference type="InterPro" id="IPR009060">
    <property type="entry name" value="UBA-like_sf"/>
</dbReference>
<feature type="domain" description="Translation elongation factor EFTs/EF1B dimerisation" evidence="8">
    <location>
        <begin position="75"/>
        <end position="292"/>
    </location>
</feature>
<dbReference type="KEGG" id="pabo:BCY86_06625"/>
<dbReference type="FunFam" id="1.10.8.10:FF:000001">
    <property type="entry name" value="Elongation factor Ts"/>
    <property type="match status" value="1"/>
</dbReference>
<keyword evidence="4 5" id="KW-0648">Protein biosynthesis</keyword>
<dbReference type="PANTHER" id="PTHR11741:SF0">
    <property type="entry name" value="ELONGATION FACTOR TS, MITOCHONDRIAL"/>
    <property type="match status" value="1"/>
</dbReference>
<dbReference type="OrthoDB" id="9808348at2"/>
<evidence type="ECO:0000256" key="3">
    <source>
        <dbReference type="ARBA" id="ARBA00022768"/>
    </source>
</evidence>
<dbReference type="Proteomes" id="UP000185544">
    <property type="component" value="Chromosome"/>
</dbReference>
<dbReference type="InterPro" id="IPR018101">
    <property type="entry name" value="Transl_elong_Ts_CS"/>
</dbReference>
<dbReference type="Gene3D" id="1.10.8.10">
    <property type="entry name" value="DNA helicase RuvA subunit, C-terminal domain"/>
    <property type="match status" value="1"/>
</dbReference>
<evidence type="ECO:0000313" key="10">
    <source>
        <dbReference type="Proteomes" id="UP000185544"/>
    </source>
</evidence>
<dbReference type="InterPro" id="IPR014039">
    <property type="entry name" value="Transl_elong_EFTs/EF1B_dimer"/>
</dbReference>
<gene>
    <name evidence="5" type="primary">tsf</name>
    <name evidence="9" type="ORF">BCY86_06625</name>
</gene>
<evidence type="ECO:0000256" key="6">
    <source>
        <dbReference type="RuleBase" id="RU000642"/>
    </source>
</evidence>
<dbReference type="Gene3D" id="3.30.479.20">
    <property type="entry name" value="Elongation factor Ts, dimerisation domain"/>
    <property type="match status" value="2"/>
</dbReference>
<sequence length="309" mass="34369">MSQPRINTAALKELRERTGAGMSDCKNALIEAEGDIDKAVEIILKKGIVKAASRAGRIAAEGQVSAFVSQDHKRGVLLEVNCQTDFVARSPAFVEFVQKVVDIAGRLNLQDDLESQPWGDGKVLADARQKMIADTGENVVIRRWHSFRTEAAGGYIYAYVHGGGRIGVLLHVEAPSPEAATHEEFLSFADHVAMQIASMNPLAIDQDGIDLKSIYKQREIFLEQIKTEVQDEDKWPKVVQGKMTKWLAEMSLLSQDSIIKSSQTVRQVKEKLEKNLDGPVTIHQFLRYELGEGIERKADDFVEEVAKLI</sequence>
<reference evidence="9 10" key="1">
    <citation type="submission" date="2016-08" db="EMBL/GenBank/DDBJ databases">
        <title>Identification and validation of antigenic proteins from Pajaroellobacter abortibovis using de-novo genome sequence assembly and reverse vaccinology.</title>
        <authorList>
            <person name="Welly B.T."/>
            <person name="Miller M.R."/>
            <person name="Stott J.L."/>
            <person name="Blanchard M.T."/>
            <person name="Islas-Trejo A.D."/>
            <person name="O'Rourke S.M."/>
            <person name="Young A.E."/>
            <person name="Medrano J.F."/>
            <person name="Van Eenennaam A.L."/>
        </authorList>
    </citation>
    <scope>NUCLEOTIDE SEQUENCE [LARGE SCALE GENOMIC DNA]</scope>
    <source>
        <strain evidence="9 10">BTF92-0548A/99-0131</strain>
    </source>
</reference>
<feature type="region of interest" description="Involved in Mg(2+) ion dislocation from EF-Tu" evidence="5">
    <location>
        <begin position="84"/>
        <end position="87"/>
    </location>
</feature>
<dbReference type="SUPFAM" id="SSF46934">
    <property type="entry name" value="UBA-like"/>
    <property type="match status" value="1"/>
</dbReference>
<evidence type="ECO:0000313" key="9">
    <source>
        <dbReference type="EMBL" id="APS00387.1"/>
    </source>
</evidence>
<dbReference type="CDD" id="cd14275">
    <property type="entry name" value="UBA_EF-Ts"/>
    <property type="match status" value="1"/>
</dbReference>
<comment type="subcellular location">
    <subcellularLocation>
        <location evidence="5 7">Cytoplasm</location>
    </subcellularLocation>
</comment>
<evidence type="ECO:0000256" key="1">
    <source>
        <dbReference type="ARBA" id="ARBA00005532"/>
    </source>
</evidence>
<dbReference type="AlphaFoldDB" id="A0A1L6MY54"/>
<evidence type="ECO:0000256" key="5">
    <source>
        <dbReference type="HAMAP-Rule" id="MF_00050"/>
    </source>
</evidence>
<dbReference type="RefSeq" id="WP_075277053.1">
    <property type="nucleotide sequence ID" value="NZ_CP016908.1"/>
</dbReference>
<dbReference type="InterPro" id="IPR001816">
    <property type="entry name" value="Transl_elong_EFTs/EF1B"/>
</dbReference>
<dbReference type="PANTHER" id="PTHR11741">
    <property type="entry name" value="ELONGATION FACTOR TS"/>
    <property type="match status" value="1"/>
</dbReference>
<dbReference type="InterPro" id="IPR036402">
    <property type="entry name" value="EF-Ts_dimer_sf"/>
</dbReference>
<dbReference type="EMBL" id="CP016908">
    <property type="protein sequence ID" value="APS00387.1"/>
    <property type="molecule type" value="Genomic_DNA"/>
</dbReference>
<dbReference type="GO" id="GO:0005737">
    <property type="term" value="C:cytoplasm"/>
    <property type="evidence" value="ECO:0007669"/>
    <property type="project" value="UniProtKB-SubCell"/>
</dbReference>
<accession>A0A1L6MY54</accession>